<organism evidence="1">
    <name type="scientific">metagenome</name>
    <dbReference type="NCBI Taxonomy" id="256318"/>
    <lineage>
        <taxon>unclassified sequences</taxon>
        <taxon>metagenomes</taxon>
    </lineage>
</organism>
<dbReference type="AlphaFoldDB" id="A0A380TC73"/>
<dbReference type="Gene3D" id="3.30.230.10">
    <property type="match status" value="1"/>
</dbReference>
<evidence type="ECO:0000313" key="1">
    <source>
        <dbReference type="EMBL" id="SUS05870.1"/>
    </source>
</evidence>
<protein>
    <submittedName>
        <fullName evidence="1">Uncharacterized protein</fullName>
    </submittedName>
</protein>
<reference evidence="1" key="1">
    <citation type="submission" date="2018-07" db="EMBL/GenBank/DDBJ databases">
        <authorList>
            <person name="Quirk P.G."/>
            <person name="Krulwich T.A."/>
        </authorList>
    </citation>
    <scope>NUCLEOTIDE SEQUENCE</scope>
</reference>
<name>A0A380TC73_9ZZZZ</name>
<dbReference type="InterPro" id="IPR020568">
    <property type="entry name" value="Ribosomal_Su5_D2-typ_SF"/>
</dbReference>
<dbReference type="InterPro" id="IPR014721">
    <property type="entry name" value="Ribsml_uS5_D2-typ_fold_subgr"/>
</dbReference>
<gene>
    <name evidence="1" type="ORF">DF3PB_220007</name>
</gene>
<dbReference type="EMBL" id="UIDG01000135">
    <property type="protein sequence ID" value="SUS05870.1"/>
    <property type="molecule type" value="Genomic_DNA"/>
</dbReference>
<proteinExistence type="predicted"/>
<accession>A0A380TC73</accession>
<dbReference type="SUPFAM" id="SSF54211">
    <property type="entry name" value="Ribosomal protein S5 domain 2-like"/>
    <property type="match status" value="1"/>
</dbReference>
<sequence>MNSSLPLSPEAWVPPHETEVSFSFLRHVGPRFVHGAVRLSFERASEFTFISQAKWPAEENYDSAVSAAVEQVLASAGSQSLKTKVVLKSIEWDPVNSSESGFRRAAEAATSAALSV</sequence>